<proteinExistence type="inferred from homology"/>
<dbReference type="NCBIfam" id="NF003717">
    <property type="entry name" value="PRK05327.1"/>
    <property type="match status" value="1"/>
</dbReference>
<dbReference type="InterPro" id="IPR005709">
    <property type="entry name" value="Ribosomal_uS4_bac-type"/>
</dbReference>
<evidence type="ECO:0000256" key="7">
    <source>
        <dbReference type="HAMAP-Rule" id="MF_01306"/>
    </source>
</evidence>
<dbReference type="InterPro" id="IPR001912">
    <property type="entry name" value="Ribosomal_uS4_N"/>
</dbReference>
<dbReference type="Pfam" id="PF01479">
    <property type="entry name" value="S4"/>
    <property type="match status" value="1"/>
</dbReference>
<feature type="domain" description="RNA-binding S4" evidence="9">
    <location>
        <begin position="88"/>
        <end position="151"/>
    </location>
</feature>
<evidence type="ECO:0000256" key="1">
    <source>
        <dbReference type="ARBA" id="ARBA00007465"/>
    </source>
</evidence>
<evidence type="ECO:0000256" key="2">
    <source>
        <dbReference type="ARBA" id="ARBA00022730"/>
    </source>
</evidence>
<evidence type="ECO:0000256" key="3">
    <source>
        <dbReference type="ARBA" id="ARBA00022884"/>
    </source>
</evidence>
<dbReference type="SUPFAM" id="SSF55174">
    <property type="entry name" value="Alpha-L RNA-binding motif"/>
    <property type="match status" value="1"/>
</dbReference>
<dbReference type="PROSITE" id="PS00632">
    <property type="entry name" value="RIBOSOMAL_S4"/>
    <property type="match status" value="1"/>
</dbReference>
<dbReference type="CDD" id="cd00165">
    <property type="entry name" value="S4"/>
    <property type="match status" value="1"/>
</dbReference>
<dbReference type="GO" id="GO:0005840">
    <property type="term" value="C:ribosome"/>
    <property type="evidence" value="ECO:0007669"/>
    <property type="project" value="UniProtKB-KW"/>
</dbReference>
<dbReference type="Proteomes" id="UP001220478">
    <property type="component" value="Chromosome"/>
</dbReference>
<evidence type="ECO:0000256" key="8">
    <source>
        <dbReference type="RuleBase" id="RU003699"/>
    </source>
</evidence>
<dbReference type="InterPro" id="IPR002942">
    <property type="entry name" value="S4_RNA-bd"/>
</dbReference>
<organism evidence="11 12">
    <name type="scientific">Amygdalobacter indicium</name>
    <dbReference type="NCBI Taxonomy" id="3029272"/>
    <lineage>
        <taxon>Bacteria</taxon>
        <taxon>Bacillati</taxon>
        <taxon>Bacillota</taxon>
        <taxon>Clostridia</taxon>
        <taxon>Eubacteriales</taxon>
        <taxon>Oscillospiraceae</taxon>
        <taxon>Amygdalobacter</taxon>
    </lineage>
</organism>
<sequence length="197" mass="23126">MATRRGPRFKECRWVGVNAIGNPKAMKRVSTHGNLRRTKPTEYRVQMLEKQKLKIYYNIFEKQLVRYYEEALRSSEQTGTALLRLLESRLDNLVYRIGFANSIRMARQLVSHGHIIVNGKRIDIPSYQVKPGDVIALHESSRKVEVFCNNFRDFGGFSVPYIERNTEELSAKFTRLPEREEIPVEVNDRQIIEFYSR</sequence>
<dbReference type="PROSITE" id="PS50889">
    <property type="entry name" value="S4"/>
    <property type="match status" value="1"/>
</dbReference>
<evidence type="ECO:0000256" key="5">
    <source>
        <dbReference type="ARBA" id="ARBA00023274"/>
    </source>
</evidence>
<keyword evidence="3 7" id="KW-0694">RNA-binding</keyword>
<dbReference type="Pfam" id="PF00163">
    <property type="entry name" value="Ribosomal_S4"/>
    <property type="match status" value="1"/>
</dbReference>
<dbReference type="SMART" id="SM01390">
    <property type="entry name" value="Ribosomal_S4"/>
    <property type="match status" value="1"/>
</dbReference>
<evidence type="ECO:0000313" key="11">
    <source>
        <dbReference type="EMBL" id="WEG35395.1"/>
    </source>
</evidence>
<dbReference type="Gene3D" id="1.10.1050.10">
    <property type="entry name" value="Ribosomal Protein S4 Delta 41, Chain A, domain 1"/>
    <property type="match status" value="1"/>
</dbReference>
<dbReference type="InterPro" id="IPR036986">
    <property type="entry name" value="S4_RNA-bd_sf"/>
</dbReference>
<keyword evidence="12" id="KW-1185">Reference proteome</keyword>
<keyword evidence="4 7" id="KW-0689">Ribosomal protein</keyword>
<feature type="domain" description="Small ribosomal subunit protein uS4 N-terminal" evidence="10">
    <location>
        <begin position="3"/>
        <end position="87"/>
    </location>
</feature>
<protein>
    <recommendedName>
        <fullName evidence="6 7">Small ribosomal subunit protein uS4</fullName>
    </recommendedName>
</protein>
<dbReference type="SMART" id="SM00363">
    <property type="entry name" value="S4"/>
    <property type="match status" value="1"/>
</dbReference>
<accession>A0ABY8C3Y8</accession>
<keyword evidence="5 7" id="KW-0687">Ribonucleoprotein</keyword>
<evidence type="ECO:0000259" key="9">
    <source>
        <dbReference type="SMART" id="SM00363"/>
    </source>
</evidence>
<dbReference type="Gene3D" id="3.10.290.10">
    <property type="entry name" value="RNA-binding S4 domain"/>
    <property type="match status" value="1"/>
</dbReference>
<evidence type="ECO:0000256" key="6">
    <source>
        <dbReference type="ARBA" id="ARBA00035254"/>
    </source>
</evidence>
<dbReference type="InterPro" id="IPR018079">
    <property type="entry name" value="Ribosomal_uS4_CS"/>
</dbReference>
<dbReference type="PANTHER" id="PTHR11831">
    <property type="entry name" value="30S 40S RIBOSOMAL PROTEIN"/>
    <property type="match status" value="1"/>
</dbReference>
<dbReference type="EMBL" id="CP118868">
    <property type="protein sequence ID" value="WEG35395.1"/>
    <property type="molecule type" value="Genomic_DNA"/>
</dbReference>
<comment type="function">
    <text evidence="7">One of the primary rRNA binding proteins, it binds directly to 16S rRNA where it nucleates assembly of the body of the 30S subunit.</text>
</comment>
<evidence type="ECO:0000313" key="12">
    <source>
        <dbReference type="Proteomes" id="UP001220478"/>
    </source>
</evidence>
<dbReference type="PANTHER" id="PTHR11831:SF4">
    <property type="entry name" value="SMALL RIBOSOMAL SUBUNIT PROTEIN US4M"/>
    <property type="match status" value="1"/>
</dbReference>
<dbReference type="RefSeq" id="WP_315571494.1">
    <property type="nucleotide sequence ID" value="NZ_CP118868.1"/>
</dbReference>
<dbReference type="HAMAP" id="MF_01306_B">
    <property type="entry name" value="Ribosomal_uS4_B"/>
    <property type="match status" value="1"/>
</dbReference>
<comment type="subunit">
    <text evidence="7">Part of the 30S ribosomal subunit. Contacts protein S5. The interaction surface between S4 and S5 is involved in control of translational fidelity.</text>
</comment>
<evidence type="ECO:0000259" key="10">
    <source>
        <dbReference type="SMART" id="SM01390"/>
    </source>
</evidence>
<gene>
    <name evidence="7 11" type="primary">rpsD</name>
    <name evidence="11" type="ORF">PYS61_05555</name>
</gene>
<dbReference type="InterPro" id="IPR022801">
    <property type="entry name" value="Ribosomal_uS4"/>
</dbReference>
<comment type="function">
    <text evidence="7">With S5 and S12 plays an important role in translational accuracy.</text>
</comment>
<dbReference type="NCBIfam" id="TIGR01017">
    <property type="entry name" value="rpsD_bact"/>
    <property type="match status" value="1"/>
</dbReference>
<comment type="similarity">
    <text evidence="1 7 8">Belongs to the universal ribosomal protein uS4 family.</text>
</comment>
<name>A0ABY8C3Y8_9FIRM</name>
<keyword evidence="2 7" id="KW-0699">rRNA-binding</keyword>
<evidence type="ECO:0000256" key="4">
    <source>
        <dbReference type="ARBA" id="ARBA00022980"/>
    </source>
</evidence>
<reference evidence="11 12" key="1">
    <citation type="submission" date="2023-02" db="EMBL/GenBank/DDBJ databases">
        <title>Novel Oscillospiraceae bacterial genomes.</title>
        <authorList>
            <person name="Srinivasan S."/>
            <person name="Austin M.N."/>
            <person name="Fiedler T.L."/>
            <person name="Strenk S.M."/>
            <person name="Agnew K.J."/>
            <person name="Nagana Gowda G.A."/>
            <person name="Raftery D."/>
            <person name="Beamer M.A."/>
            <person name="Achilles S.L."/>
            <person name="Wiesenfeld H.C."/>
            <person name="Fredricks D.N."/>
            <person name="Hillier S.L."/>
        </authorList>
    </citation>
    <scope>NUCLEOTIDE SEQUENCE [LARGE SCALE GENOMIC DNA]</scope>
    <source>
        <strain evidence="11 12">CHIC02 1186E3-8</strain>
    </source>
</reference>